<reference evidence="8 9" key="1">
    <citation type="submission" date="2018-09" db="EMBL/GenBank/DDBJ databases">
        <title>Isolation, diversity and antifungal activity of actinobacteria from wheat.</title>
        <authorList>
            <person name="Han C."/>
        </authorList>
    </citation>
    <scope>NUCLEOTIDE SEQUENCE [LARGE SCALE GENOMIC DNA]</scope>
    <source>
        <strain evidence="8 9">NEAU-YY265</strain>
    </source>
</reference>
<dbReference type="RefSeq" id="WP_119660894.1">
    <property type="nucleotide sequence ID" value="NZ_QUAL01000154.1"/>
</dbReference>
<dbReference type="GO" id="GO:0047465">
    <property type="term" value="F:N-acylglucosamine-6-phosphate 2-epimerase activity"/>
    <property type="evidence" value="ECO:0007669"/>
    <property type="project" value="UniProtKB-EC"/>
</dbReference>
<evidence type="ECO:0000256" key="5">
    <source>
        <dbReference type="ARBA" id="ARBA00013180"/>
    </source>
</evidence>
<gene>
    <name evidence="8" type="ORF">DY240_16110</name>
</gene>
<protein>
    <recommendedName>
        <fullName evidence="5">N-acylglucosamine-6-phosphate 2-epimerase</fullName>
        <ecNumber evidence="5">5.1.3.9</ecNumber>
    </recommendedName>
</protein>
<dbReference type="OrthoDB" id="9781704at2"/>
<dbReference type="SUPFAM" id="SSF51366">
    <property type="entry name" value="Ribulose-phoshate binding barrel"/>
    <property type="match status" value="1"/>
</dbReference>
<evidence type="ECO:0000256" key="2">
    <source>
        <dbReference type="ARBA" id="ARBA00002147"/>
    </source>
</evidence>
<dbReference type="Proteomes" id="UP000284057">
    <property type="component" value="Unassembled WGS sequence"/>
</dbReference>
<name>A0A418KP04_9ACTN</name>
<evidence type="ECO:0000313" key="8">
    <source>
        <dbReference type="EMBL" id="RIQ21071.1"/>
    </source>
</evidence>
<dbReference type="GO" id="GO:0019262">
    <property type="term" value="P:N-acetylneuraminate catabolic process"/>
    <property type="evidence" value="ECO:0007669"/>
    <property type="project" value="UniProtKB-UniPathway"/>
</dbReference>
<evidence type="ECO:0000313" key="9">
    <source>
        <dbReference type="Proteomes" id="UP000284057"/>
    </source>
</evidence>
<evidence type="ECO:0000256" key="3">
    <source>
        <dbReference type="ARBA" id="ARBA00005081"/>
    </source>
</evidence>
<dbReference type="NCBIfam" id="NF002231">
    <property type="entry name" value="PRK01130.1"/>
    <property type="match status" value="1"/>
</dbReference>
<evidence type="ECO:0000256" key="1">
    <source>
        <dbReference type="ARBA" id="ARBA00000056"/>
    </source>
</evidence>
<dbReference type="GO" id="GO:0006053">
    <property type="term" value="P:N-acetylmannosamine catabolic process"/>
    <property type="evidence" value="ECO:0007669"/>
    <property type="project" value="TreeGrafter"/>
</dbReference>
<keyword evidence="7" id="KW-0119">Carbohydrate metabolism</keyword>
<comment type="pathway">
    <text evidence="3">Amino-sugar metabolism; N-acetylneuraminate degradation; D-fructose 6-phosphate from N-acetylneuraminate: step 3/5.</text>
</comment>
<evidence type="ECO:0000256" key="6">
    <source>
        <dbReference type="ARBA" id="ARBA00023235"/>
    </source>
</evidence>
<dbReference type="PANTHER" id="PTHR36204">
    <property type="entry name" value="N-ACETYLMANNOSAMINE-6-PHOSPHATE 2-EPIMERASE-RELATED"/>
    <property type="match status" value="1"/>
</dbReference>
<dbReference type="UniPathway" id="UPA00629">
    <property type="reaction ID" value="UER00682"/>
</dbReference>
<dbReference type="InterPro" id="IPR007260">
    <property type="entry name" value="NanE"/>
</dbReference>
<dbReference type="InterPro" id="IPR013785">
    <property type="entry name" value="Aldolase_TIM"/>
</dbReference>
<sequence>MSDAVFPYRSVVVSCQAGPDNPLHGPGPMALMARAAVAGGAAGIRANGPADVAAISAVVDLPILGINKTGDRGGVYITPTFGSAAAVVRAGASAVALDGTARPRPDGGSLTDLVARIHDELGVPVMADVDSLESGRFARAAGADLVGTTLSGYTGGPGSAAGDGPDLDLVKALAAELDCPIVAEGRFWTREEVLAGFEAGAHTVVVGTAVTNPMAITRRLVEALR</sequence>
<dbReference type="Gene3D" id="3.20.20.70">
    <property type="entry name" value="Aldolase class I"/>
    <property type="match status" value="1"/>
</dbReference>
<comment type="caution">
    <text evidence="8">The sequence shown here is derived from an EMBL/GenBank/DDBJ whole genome shotgun (WGS) entry which is preliminary data.</text>
</comment>
<dbReference type="EMBL" id="QUAL01000154">
    <property type="protein sequence ID" value="RIQ21071.1"/>
    <property type="molecule type" value="Genomic_DNA"/>
</dbReference>
<keyword evidence="6" id="KW-0413">Isomerase</keyword>
<comment type="similarity">
    <text evidence="4">Belongs to the NanE family.</text>
</comment>
<proteinExistence type="inferred from homology"/>
<dbReference type="GO" id="GO:0005829">
    <property type="term" value="C:cytosol"/>
    <property type="evidence" value="ECO:0007669"/>
    <property type="project" value="TreeGrafter"/>
</dbReference>
<accession>A0A418KP04</accession>
<organism evidence="8 9">
    <name type="scientific">Jiangella rhizosphaerae</name>
    <dbReference type="NCBI Taxonomy" id="2293569"/>
    <lineage>
        <taxon>Bacteria</taxon>
        <taxon>Bacillati</taxon>
        <taxon>Actinomycetota</taxon>
        <taxon>Actinomycetes</taxon>
        <taxon>Jiangellales</taxon>
        <taxon>Jiangellaceae</taxon>
        <taxon>Jiangella</taxon>
    </lineage>
</organism>
<comment type="catalytic activity">
    <reaction evidence="1">
        <text>an N-acyl-D-glucosamine 6-phosphate = an N-acyl-D-mannosamine 6-phosphate</text>
        <dbReference type="Rhea" id="RHEA:23932"/>
        <dbReference type="ChEBI" id="CHEBI:57599"/>
        <dbReference type="ChEBI" id="CHEBI:57666"/>
        <dbReference type="EC" id="5.1.3.9"/>
    </reaction>
</comment>
<keyword evidence="9" id="KW-1185">Reference proteome</keyword>
<comment type="function">
    <text evidence="2">Converts N-acetylmannosamine-6-phosphate (ManNAc-6-P) to N-acetylglucosamine-6-phosphate (GlcNAc-6-P).</text>
</comment>
<dbReference type="InterPro" id="IPR011060">
    <property type="entry name" value="RibuloseP-bd_barrel"/>
</dbReference>
<evidence type="ECO:0000256" key="4">
    <source>
        <dbReference type="ARBA" id="ARBA00007439"/>
    </source>
</evidence>
<dbReference type="EC" id="5.1.3.9" evidence="5"/>
<dbReference type="PANTHER" id="PTHR36204:SF1">
    <property type="entry name" value="N-ACETYLMANNOSAMINE-6-PHOSPHATE 2-EPIMERASE-RELATED"/>
    <property type="match status" value="1"/>
</dbReference>
<evidence type="ECO:0000256" key="7">
    <source>
        <dbReference type="ARBA" id="ARBA00023277"/>
    </source>
</evidence>
<dbReference type="Pfam" id="PF04131">
    <property type="entry name" value="NanE"/>
    <property type="match status" value="1"/>
</dbReference>
<dbReference type="AlphaFoldDB" id="A0A418KP04"/>